<feature type="binding site" evidence="12">
    <location>
        <position position="209"/>
    </location>
    <ligand>
        <name>1-deoxy-D-xylulose 5-phosphate</name>
        <dbReference type="ChEBI" id="CHEBI:57792"/>
    </ligand>
</feature>
<feature type="domain" description="1-deoxy-D-xylulose 5-phosphate reductoisomerase C-terminal" evidence="14">
    <location>
        <begin position="144"/>
        <end position="226"/>
    </location>
</feature>
<evidence type="ECO:0000259" key="13">
    <source>
        <dbReference type="Pfam" id="PF02670"/>
    </source>
</evidence>
<organism evidence="16 17">
    <name type="scientific">Abyssobacteria bacterium (strain SURF_5)</name>
    <dbReference type="NCBI Taxonomy" id="2093360"/>
    <lineage>
        <taxon>Bacteria</taxon>
        <taxon>Pseudomonadati</taxon>
        <taxon>Candidatus Hydrogenedentota</taxon>
        <taxon>Candidatus Abyssobacteria</taxon>
    </lineage>
</organism>
<evidence type="ECO:0000256" key="5">
    <source>
        <dbReference type="ARBA" id="ARBA00022723"/>
    </source>
</evidence>
<comment type="cofactor">
    <cofactor evidence="12">
        <name>Mg(2+)</name>
        <dbReference type="ChEBI" id="CHEBI:18420"/>
    </cofactor>
    <cofactor evidence="12">
        <name>Mn(2+)</name>
        <dbReference type="ChEBI" id="CHEBI:29035"/>
    </cofactor>
</comment>
<dbReference type="Pfam" id="PF08436">
    <property type="entry name" value="DXP_redisom_C"/>
    <property type="match status" value="1"/>
</dbReference>
<evidence type="ECO:0000256" key="6">
    <source>
        <dbReference type="ARBA" id="ARBA00022857"/>
    </source>
</evidence>
<accession>A0A3A4N5L3</accession>
<dbReference type="Proteomes" id="UP000265882">
    <property type="component" value="Unassembled WGS sequence"/>
</dbReference>
<dbReference type="UniPathway" id="UPA00056">
    <property type="reaction ID" value="UER00092"/>
</dbReference>
<evidence type="ECO:0000256" key="10">
    <source>
        <dbReference type="ARBA" id="ARBA00048543"/>
    </source>
</evidence>
<feature type="binding site" evidence="12">
    <location>
        <position position="39"/>
    </location>
    <ligand>
        <name>NADPH</name>
        <dbReference type="ChEBI" id="CHEBI:57783"/>
    </ligand>
</feature>
<feature type="binding site" evidence="12">
    <location>
        <position position="214"/>
    </location>
    <ligand>
        <name>1-deoxy-D-xylulose 5-phosphate</name>
        <dbReference type="ChEBI" id="CHEBI:57792"/>
    </ligand>
</feature>
<feature type="binding site" evidence="12">
    <location>
        <position position="174"/>
    </location>
    <ligand>
        <name>1-deoxy-D-xylulose 5-phosphate</name>
        <dbReference type="ChEBI" id="CHEBI:57792"/>
    </ligand>
</feature>
<feature type="binding site" evidence="12">
    <location>
        <position position="148"/>
    </location>
    <ligand>
        <name>Mn(2+)</name>
        <dbReference type="ChEBI" id="CHEBI:29035"/>
    </ligand>
</feature>
<feature type="binding site" evidence="12">
    <location>
        <position position="150"/>
    </location>
    <ligand>
        <name>Mn(2+)</name>
        <dbReference type="ChEBI" id="CHEBI:29035"/>
    </ligand>
</feature>
<feature type="domain" description="1-deoxy-D-xylulose 5-phosphate reductoisomerase N-terminal" evidence="13">
    <location>
        <begin position="5"/>
        <end position="130"/>
    </location>
</feature>
<comment type="pathway">
    <text evidence="2 12">Isoprenoid biosynthesis; isopentenyl diphosphate biosynthesis via DXP pathway; isopentenyl diphosphate from 1-deoxy-D-xylulose 5-phosphate: step 1/6.</text>
</comment>
<comment type="catalytic activity">
    <reaction evidence="10">
        <text>2-C-methyl-D-erythritol 4-phosphate + NADP(+) = 1-deoxy-D-xylulose 5-phosphate + NADPH + H(+)</text>
        <dbReference type="Rhea" id="RHEA:13717"/>
        <dbReference type="ChEBI" id="CHEBI:15378"/>
        <dbReference type="ChEBI" id="CHEBI:57783"/>
        <dbReference type="ChEBI" id="CHEBI:57792"/>
        <dbReference type="ChEBI" id="CHEBI:58262"/>
        <dbReference type="ChEBI" id="CHEBI:58349"/>
        <dbReference type="EC" id="1.1.1.267"/>
    </reaction>
    <physiologicalReaction direction="right-to-left" evidence="10">
        <dbReference type="Rhea" id="RHEA:13719"/>
    </physiologicalReaction>
</comment>
<name>A0A3A4N5L3_ABYX5</name>
<evidence type="ECO:0000256" key="8">
    <source>
        <dbReference type="ARBA" id="ARBA00023211"/>
    </source>
</evidence>
<dbReference type="SUPFAM" id="SSF69055">
    <property type="entry name" value="1-deoxy-D-xylulose-5-phosphate reductoisomerase, C-terminal domain"/>
    <property type="match status" value="1"/>
</dbReference>
<dbReference type="NCBIfam" id="NF009114">
    <property type="entry name" value="PRK12464.1"/>
    <property type="match status" value="1"/>
</dbReference>
<reference evidence="16 17" key="1">
    <citation type="journal article" date="2017" name="ISME J.">
        <title>Energy and carbon metabolisms in a deep terrestrial subsurface fluid microbial community.</title>
        <authorList>
            <person name="Momper L."/>
            <person name="Jungbluth S.P."/>
            <person name="Lee M.D."/>
            <person name="Amend J.P."/>
        </authorList>
    </citation>
    <scope>NUCLEOTIDE SEQUENCE [LARGE SCALE GENOMIC DNA]</scope>
    <source>
        <strain evidence="16">SURF_5</strain>
    </source>
</reference>
<dbReference type="Gene3D" id="1.10.1740.10">
    <property type="match status" value="1"/>
</dbReference>
<dbReference type="InterPro" id="IPR013512">
    <property type="entry name" value="DXP_reductoisomerase_N"/>
</dbReference>
<feature type="binding site" evidence="12">
    <location>
        <position position="124"/>
    </location>
    <ligand>
        <name>NADPH</name>
        <dbReference type="ChEBI" id="CHEBI:57783"/>
    </ligand>
</feature>
<evidence type="ECO:0000259" key="14">
    <source>
        <dbReference type="Pfam" id="PF08436"/>
    </source>
</evidence>
<comment type="function">
    <text evidence="12">Catalyzes the NADPH-dependent rearrangement and reduction of 1-deoxy-D-xylulose-5-phosphate (DXP) to 2-C-methyl-D-erythritol 4-phosphate (MEP).</text>
</comment>
<dbReference type="GO" id="GO:0030604">
    <property type="term" value="F:1-deoxy-D-xylulose-5-phosphate reductoisomerase activity"/>
    <property type="evidence" value="ECO:0007669"/>
    <property type="project" value="UniProtKB-UniRule"/>
</dbReference>
<keyword evidence="9 12" id="KW-0414">Isoprene biosynthesis</keyword>
<evidence type="ECO:0000256" key="9">
    <source>
        <dbReference type="ARBA" id="ARBA00023229"/>
    </source>
</evidence>
<dbReference type="EMBL" id="QZKU01000119">
    <property type="protein sequence ID" value="RJP17173.1"/>
    <property type="molecule type" value="Genomic_DNA"/>
</dbReference>
<dbReference type="SUPFAM" id="SSF51735">
    <property type="entry name" value="NAD(P)-binding Rossmann-fold domains"/>
    <property type="match status" value="1"/>
</dbReference>
<feature type="binding site" evidence="12">
    <location>
        <position position="14"/>
    </location>
    <ligand>
        <name>NADPH</name>
        <dbReference type="ChEBI" id="CHEBI:57783"/>
    </ligand>
</feature>
<protein>
    <recommendedName>
        <fullName evidence="11 12">1-deoxy-D-xylulose 5-phosphate reductoisomerase</fullName>
        <shortName evidence="12">DXP reductoisomerase</shortName>
        <ecNumber evidence="4 12">1.1.1.267</ecNumber>
    </recommendedName>
    <alternativeName>
        <fullName evidence="12">1-deoxyxylulose-5-phosphate reductoisomerase</fullName>
    </alternativeName>
    <alternativeName>
        <fullName evidence="12">2-C-methyl-D-erythritol 4-phosphate synthase</fullName>
    </alternativeName>
</protein>
<keyword evidence="16" id="KW-0413">Isomerase</keyword>
<keyword evidence="5 12" id="KW-0479">Metal-binding</keyword>
<feature type="binding site" evidence="12">
    <location>
        <position position="13"/>
    </location>
    <ligand>
        <name>NADPH</name>
        <dbReference type="ChEBI" id="CHEBI:57783"/>
    </ligand>
</feature>
<feature type="binding site" evidence="12">
    <location>
        <position position="196"/>
    </location>
    <ligand>
        <name>1-deoxy-D-xylulose 5-phosphate</name>
        <dbReference type="ChEBI" id="CHEBI:57792"/>
    </ligand>
</feature>
<feature type="binding site" evidence="12">
    <location>
        <position position="215"/>
    </location>
    <ligand>
        <name>1-deoxy-D-xylulose 5-phosphate</name>
        <dbReference type="ChEBI" id="CHEBI:57792"/>
    </ligand>
</feature>
<dbReference type="PIRSF" id="PIRSF006205">
    <property type="entry name" value="Dxp_reductismrs"/>
    <property type="match status" value="1"/>
</dbReference>
<dbReference type="FunFam" id="1.10.1740.10:FF:000004">
    <property type="entry name" value="1-deoxy-D-xylulose 5-phosphate reductoisomerase"/>
    <property type="match status" value="1"/>
</dbReference>
<feature type="binding site" evidence="12">
    <location>
        <position position="122"/>
    </location>
    <ligand>
        <name>NADPH</name>
        <dbReference type="ChEBI" id="CHEBI:57783"/>
    </ligand>
</feature>
<dbReference type="SUPFAM" id="SSF55347">
    <property type="entry name" value="Glyceraldehyde-3-phosphate dehydrogenase-like, C-terminal domain"/>
    <property type="match status" value="1"/>
</dbReference>
<feature type="binding site" evidence="12">
    <location>
        <position position="218"/>
    </location>
    <ligand>
        <name>1-deoxy-D-xylulose 5-phosphate</name>
        <dbReference type="ChEBI" id="CHEBI:57792"/>
    </ligand>
</feature>
<dbReference type="HAMAP" id="MF_00183">
    <property type="entry name" value="DXP_reductoisom"/>
    <property type="match status" value="1"/>
</dbReference>
<evidence type="ECO:0000256" key="7">
    <source>
        <dbReference type="ARBA" id="ARBA00023002"/>
    </source>
</evidence>
<dbReference type="GO" id="GO:0070402">
    <property type="term" value="F:NADPH binding"/>
    <property type="evidence" value="ECO:0007669"/>
    <property type="project" value="InterPro"/>
</dbReference>
<evidence type="ECO:0000256" key="11">
    <source>
        <dbReference type="ARBA" id="ARBA00071224"/>
    </source>
</evidence>
<evidence type="ECO:0000256" key="3">
    <source>
        <dbReference type="ARBA" id="ARBA00006825"/>
    </source>
</evidence>
<dbReference type="InterPro" id="IPR003821">
    <property type="entry name" value="DXP_reductoisomerase"/>
</dbReference>
<sequence length="384" mass="41542">MKKGVTILGATGSIGTSALAVIDSLSEHFFAVGLTAHSNSTLLKELIGRFRPRFAALADEDEARALQAQCPKETTVFGGVEGISAVAAAPEAQVVVSAIVGAAGLLPILAAIKKGKTVALANKEPLVMAGSVITALAKEHRAALLPVDSEHSAIFQCLCGNKNQKIHKIMLTASGGPFYNKDINLSDITPEQALRHPTWRMGAKISVDSATLMNKGLEVIEAHWLFGVDVEDIEVVIHPRSVVHSLVEFVDGSIMAQLSQNDMRLPIQYALTYPERLPSPVKRLKLTEISPLEFFPPSLDHFPCLRLAYEAGKIGGTMPAVLNAANEVAVEEFLQRRLNFLDIPAVIEQVMEDHVPVDNPTLDDILNADSWARHTARTSQRRCT</sequence>
<comment type="caution">
    <text evidence="16">The sequence shown here is derived from an EMBL/GenBank/DDBJ whole genome shotgun (WGS) entry which is preliminary data.</text>
</comment>
<comment type="caution">
    <text evidence="12">Lacks conserved residue(s) required for the propagation of feature annotation.</text>
</comment>
<evidence type="ECO:0000259" key="15">
    <source>
        <dbReference type="Pfam" id="PF13288"/>
    </source>
</evidence>
<dbReference type="GO" id="GO:0051484">
    <property type="term" value="P:isopentenyl diphosphate biosynthetic process, methylerythritol 4-phosphate pathway involved in terpenoid biosynthetic process"/>
    <property type="evidence" value="ECO:0007669"/>
    <property type="project" value="TreeGrafter"/>
</dbReference>
<feature type="binding site" evidence="12">
    <location>
        <position position="202"/>
    </location>
    <ligand>
        <name>NADPH</name>
        <dbReference type="ChEBI" id="CHEBI:57783"/>
    </ligand>
</feature>
<dbReference type="InterPro" id="IPR036291">
    <property type="entry name" value="NAD(P)-bd_dom_sf"/>
</dbReference>
<feature type="binding site" evidence="12">
    <location>
        <position position="12"/>
    </location>
    <ligand>
        <name>NADPH</name>
        <dbReference type="ChEBI" id="CHEBI:57783"/>
    </ligand>
</feature>
<feature type="binding site" evidence="12">
    <location>
        <position position="149"/>
    </location>
    <ligand>
        <name>1-deoxy-D-xylulose 5-phosphate</name>
        <dbReference type="ChEBI" id="CHEBI:57792"/>
    </ligand>
</feature>
<comment type="similarity">
    <text evidence="3 12">Belongs to the DXR family.</text>
</comment>
<dbReference type="NCBIfam" id="TIGR00243">
    <property type="entry name" value="Dxr"/>
    <property type="match status" value="1"/>
</dbReference>
<keyword evidence="6 12" id="KW-0521">NADP</keyword>
<dbReference type="AlphaFoldDB" id="A0A3A4N5L3"/>
<feature type="domain" description="DXP reductoisomerase C-terminal" evidence="15">
    <location>
        <begin position="258"/>
        <end position="374"/>
    </location>
</feature>
<comment type="cofactor">
    <cofactor evidence="1">
        <name>Co(2+)</name>
        <dbReference type="ChEBI" id="CHEBI:48828"/>
    </cofactor>
</comment>
<dbReference type="Pfam" id="PF13288">
    <property type="entry name" value="DXPR_C"/>
    <property type="match status" value="1"/>
</dbReference>
<feature type="binding site" evidence="12">
    <location>
        <position position="123"/>
    </location>
    <ligand>
        <name>1-deoxy-D-xylulose 5-phosphate</name>
        <dbReference type="ChEBI" id="CHEBI:57792"/>
    </ligand>
</feature>
<dbReference type="FunFam" id="3.40.50.720:FF:000045">
    <property type="entry name" value="1-deoxy-D-xylulose 5-phosphate reductoisomerase"/>
    <property type="match status" value="1"/>
</dbReference>
<evidence type="ECO:0000313" key="17">
    <source>
        <dbReference type="Proteomes" id="UP000265882"/>
    </source>
</evidence>
<dbReference type="InterPro" id="IPR026877">
    <property type="entry name" value="DXPR_C"/>
</dbReference>
<dbReference type="PANTHER" id="PTHR30525:SF0">
    <property type="entry name" value="1-DEOXY-D-XYLULOSE 5-PHOSPHATE REDUCTOISOMERASE, CHLOROPLASTIC"/>
    <property type="match status" value="1"/>
</dbReference>
<feature type="binding site" evidence="12">
    <location>
        <position position="150"/>
    </location>
    <ligand>
        <name>1-deoxy-D-xylulose 5-phosphate</name>
        <dbReference type="ChEBI" id="CHEBI:57792"/>
    </ligand>
</feature>
<dbReference type="InterPro" id="IPR013644">
    <property type="entry name" value="DXP_reductoisomerase_C"/>
</dbReference>
<dbReference type="PANTHER" id="PTHR30525">
    <property type="entry name" value="1-DEOXY-D-XYLULOSE 5-PHOSPHATE REDUCTOISOMERASE"/>
    <property type="match status" value="1"/>
</dbReference>
<dbReference type="Gene3D" id="3.40.50.720">
    <property type="entry name" value="NAD(P)-binding Rossmann-like Domain"/>
    <property type="match status" value="1"/>
</dbReference>
<evidence type="ECO:0000313" key="16">
    <source>
        <dbReference type="EMBL" id="RJP17173.1"/>
    </source>
</evidence>
<keyword evidence="7 12" id="KW-0560">Oxidoreductase</keyword>
<dbReference type="GO" id="GO:0016853">
    <property type="term" value="F:isomerase activity"/>
    <property type="evidence" value="ECO:0007669"/>
    <property type="project" value="UniProtKB-KW"/>
</dbReference>
<dbReference type="Pfam" id="PF02670">
    <property type="entry name" value="DXP_reductoisom"/>
    <property type="match status" value="1"/>
</dbReference>
<evidence type="ECO:0000256" key="1">
    <source>
        <dbReference type="ARBA" id="ARBA00001941"/>
    </source>
</evidence>
<evidence type="ECO:0000256" key="2">
    <source>
        <dbReference type="ARBA" id="ARBA00005094"/>
    </source>
</evidence>
<evidence type="ECO:0000256" key="12">
    <source>
        <dbReference type="HAMAP-Rule" id="MF_00183"/>
    </source>
</evidence>
<dbReference type="GO" id="GO:0030145">
    <property type="term" value="F:manganese ion binding"/>
    <property type="evidence" value="ECO:0007669"/>
    <property type="project" value="TreeGrafter"/>
</dbReference>
<dbReference type="InterPro" id="IPR036169">
    <property type="entry name" value="DXPR_C_sf"/>
</dbReference>
<keyword evidence="8 12" id="KW-0464">Manganese</keyword>
<dbReference type="EC" id="1.1.1.267" evidence="4 12"/>
<evidence type="ECO:0000256" key="4">
    <source>
        <dbReference type="ARBA" id="ARBA00012366"/>
    </source>
</evidence>
<gene>
    <name evidence="12" type="primary">dxr</name>
    <name evidence="16" type="ORF">C4520_17480</name>
</gene>
<proteinExistence type="inferred from homology"/>
<feature type="binding site" evidence="12">
    <location>
        <position position="11"/>
    </location>
    <ligand>
        <name>NADPH</name>
        <dbReference type="ChEBI" id="CHEBI:57783"/>
    </ligand>
</feature>
<keyword evidence="12" id="KW-0460">Magnesium</keyword>
<feature type="binding site" evidence="12">
    <location>
        <position position="218"/>
    </location>
    <ligand>
        <name>Mn(2+)</name>
        <dbReference type="ChEBI" id="CHEBI:29035"/>
    </ligand>
</feature>